<comment type="catalytic activity">
    <reaction evidence="3">
        <text>adenosine 5'-phosphoramidate + H2O = NH4(+) + AMP</text>
        <dbReference type="Rhea" id="RHEA:67916"/>
        <dbReference type="ChEBI" id="CHEBI:15377"/>
        <dbReference type="ChEBI" id="CHEBI:28938"/>
        <dbReference type="ChEBI" id="CHEBI:57890"/>
        <dbReference type="ChEBI" id="CHEBI:456215"/>
    </reaction>
</comment>
<dbReference type="RefSeq" id="XP_017774970.1">
    <property type="nucleotide sequence ID" value="XM_017919481.1"/>
</dbReference>
<dbReference type="GeneID" id="108561510"/>
<dbReference type="PANTHER" id="PTHR12486:SF5">
    <property type="entry name" value="ADENOSINE 5'-MONOPHOSPHORAMIDASE HINT3"/>
    <property type="match status" value="1"/>
</dbReference>
<dbReference type="Gene3D" id="3.30.428.10">
    <property type="entry name" value="HIT-like"/>
    <property type="match status" value="1"/>
</dbReference>
<evidence type="ECO:0000256" key="7">
    <source>
        <dbReference type="PROSITE-ProRule" id="PRU00464"/>
    </source>
</evidence>
<keyword evidence="1" id="KW-0547">Nucleotide-binding</keyword>
<dbReference type="PANTHER" id="PTHR12486">
    <property type="entry name" value="APRATAXIN-RELATED"/>
    <property type="match status" value="1"/>
</dbReference>
<dbReference type="Pfam" id="PF11969">
    <property type="entry name" value="DcpS_C"/>
    <property type="match status" value="1"/>
</dbReference>
<evidence type="ECO:0000256" key="5">
    <source>
        <dbReference type="ARBA" id="ARBA00039802"/>
    </source>
</evidence>
<evidence type="ECO:0000313" key="11">
    <source>
        <dbReference type="RefSeq" id="XP_017774971.1"/>
    </source>
</evidence>
<gene>
    <name evidence="10 11" type="primary">LOC108561510</name>
</gene>
<dbReference type="SUPFAM" id="SSF54197">
    <property type="entry name" value="HIT-like"/>
    <property type="match status" value="1"/>
</dbReference>
<evidence type="ECO:0000256" key="1">
    <source>
        <dbReference type="ARBA" id="ARBA00022741"/>
    </source>
</evidence>
<dbReference type="InterPro" id="IPR001310">
    <property type="entry name" value="Histidine_triad_HIT"/>
</dbReference>
<proteinExistence type="inferred from homology"/>
<dbReference type="PROSITE" id="PS51084">
    <property type="entry name" value="HIT_2"/>
    <property type="match status" value="1"/>
</dbReference>
<feature type="short sequence motif" description="Histidine triad motif" evidence="7">
    <location>
        <begin position="98"/>
        <end position="102"/>
    </location>
</feature>
<evidence type="ECO:0000256" key="6">
    <source>
        <dbReference type="ARBA" id="ARBA00042361"/>
    </source>
</evidence>
<keyword evidence="2" id="KW-0378">Hydrolase</keyword>
<organism evidence="9 10">
    <name type="scientific">Nicrophorus vespilloides</name>
    <name type="common">Boreal carrion beetle</name>
    <dbReference type="NCBI Taxonomy" id="110193"/>
    <lineage>
        <taxon>Eukaryota</taxon>
        <taxon>Metazoa</taxon>
        <taxon>Ecdysozoa</taxon>
        <taxon>Arthropoda</taxon>
        <taxon>Hexapoda</taxon>
        <taxon>Insecta</taxon>
        <taxon>Pterygota</taxon>
        <taxon>Neoptera</taxon>
        <taxon>Endopterygota</taxon>
        <taxon>Coleoptera</taxon>
        <taxon>Polyphaga</taxon>
        <taxon>Staphyliniformia</taxon>
        <taxon>Silphidae</taxon>
        <taxon>Nicrophorinae</taxon>
        <taxon>Nicrophorus</taxon>
    </lineage>
</organism>
<accession>A0ABM1MK70</accession>
<evidence type="ECO:0000259" key="8">
    <source>
        <dbReference type="PROSITE" id="PS51084"/>
    </source>
</evidence>
<dbReference type="PRINTS" id="PR00332">
    <property type="entry name" value="HISTRIAD"/>
</dbReference>
<evidence type="ECO:0000256" key="4">
    <source>
        <dbReference type="ARBA" id="ARBA00025764"/>
    </source>
</evidence>
<dbReference type="Proteomes" id="UP000695000">
    <property type="component" value="Unplaced"/>
</dbReference>
<comment type="similarity">
    <text evidence="4">Belongs to the HINT family.</text>
</comment>
<evidence type="ECO:0000256" key="2">
    <source>
        <dbReference type="ARBA" id="ARBA00022801"/>
    </source>
</evidence>
<evidence type="ECO:0000313" key="9">
    <source>
        <dbReference type="Proteomes" id="UP000695000"/>
    </source>
</evidence>
<dbReference type="RefSeq" id="XP_017774971.1">
    <property type="nucleotide sequence ID" value="XM_017919482.1"/>
</dbReference>
<protein>
    <recommendedName>
        <fullName evidence="5">Adenosine 5'-monophosphoramidase HINT3</fullName>
    </recommendedName>
    <alternativeName>
        <fullName evidence="6">Histidine triad nucleotide-binding protein 3</fullName>
    </alternativeName>
</protein>
<evidence type="ECO:0000313" key="10">
    <source>
        <dbReference type="RefSeq" id="XP_017774970.1"/>
    </source>
</evidence>
<name>A0ABM1MK70_NICVS</name>
<evidence type="ECO:0000256" key="3">
    <source>
        <dbReference type="ARBA" id="ARBA00024472"/>
    </source>
</evidence>
<keyword evidence="9" id="KW-1185">Reference proteome</keyword>
<dbReference type="InterPro" id="IPR036265">
    <property type="entry name" value="HIT-like_sf"/>
</dbReference>
<reference evidence="10 11" key="1">
    <citation type="submission" date="2025-05" db="UniProtKB">
        <authorList>
            <consortium name="RefSeq"/>
        </authorList>
    </citation>
    <scope>IDENTIFICATION</scope>
    <source>
        <tissue evidence="10 11">Whole Larva</tissue>
    </source>
</reference>
<sequence length="139" mass="16050">MSLENCIFCKICAKIEPADLLYEDDDMVIFKDIKPASKYHYLAVPKNHIKTAKDLKPEDSQLLLKLIETGKRVLVENGAEVDDLQMGFHWPPFNSISHLHLHLISPASQMGFLSRQIFRPNTWWFASADYVYNNLTNKL</sequence>
<dbReference type="InterPro" id="IPR011146">
    <property type="entry name" value="HIT-like"/>
</dbReference>
<feature type="domain" description="HIT" evidence="8">
    <location>
        <begin position="7"/>
        <end position="115"/>
    </location>
</feature>